<name>A0A1I4BX11_9PROT</name>
<protein>
    <submittedName>
        <fullName evidence="1">Uncharacterized protein</fullName>
    </submittedName>
</protein>
<sequence>MNEAASTGLDGVLPGGFNASLETPKDAAALAKLKEACGKAFKDHNGSCPHAVNAILRTMLRLSGTRYG</sequence>
<dbReference type="RefSeq" id="WP_139226093.1">
    <property type="nucleotide sequence ID" value="NZ_FOSQ01000006.1"/>
</dbReference>
<evidence type="ECO:0000313" key="1">
    <source>
        <dbReference type="EMBL" id="SFK73063.1"/>
    </source>
</evidence>
<dbReference type="Proteomes" id="UP000199473">
    <property type="component" value="Unassembled WGS sequence"/>
</dbReference>
<organism evidence="1 2">
    <name type="scientific">Falsiroseomonas stagni DSM 19981</name>
    <dbReference type="NCBI Taxonomy" id="1123062"/>
    <lineage>
        <taxon>Bacteria</taxon>
        <taxon>Pseudomonadati</taxon>
        <taxon>Pseudomonadota</taxon>
        <taxon>Alphaproteobacteria</taxon>
        <taxon>Acetobacterales</taxon>
        <taxon>Roseomonadaceae</taxon>
        <taxon>Falsiroseomonas</taxon>
    </lineage>
</organism>
<dbReference type="AlphaFoldDB" id="A0A1I4BX11"/>
<proteinExistence type="predicted"/>
<reference evidence="1 2" key="1">
    <citation type="submission" date="2016-10" db="EMBL/GenBank/DDBJ databases">
        <authorList>
            <person name="de Groot N.N."/>
        </authorList>
    </citation>
    <scope>NUCLEOTIDE SEQUENCE [LARGE SCALE GENOMIC DNA]</scope>
    <source>
        <strain evidence="1 2">DSM 19981</strain>
    </source>
</reference>
<dbReference type="EMBL" id="FOSQ01000006">
    <property type="protein sequence ID" value="SFK73063.1"/>
    <property type="molecule type" value="Genomic_DNA"/>
</dbReference>
<accession>A0A1I4BX11</accession>
<keyword evidence="2" id="KW-1185">Reference proteome</keyword>
<gene>
    <name evidence="1" type="ORF">SAMN02745775_106204</name>
</gene>
<evidence type="ECO:0000313" key="2">
    <source>
        <dbReference type="Proteomes" id="UP000199473"/>
    </source>
</evidence>